<dbReference type="Proteomes" id="UP000214720">
    <property type="component" value="Unassembled WGS sequence"/>
</dbReference>
<comment type="caution">
    <text evidence="1">The sequence shown here is derived from an EMBL/GenBank/DDBJ whole genome shotgun (WGS) entry which is preliminary data.</text>
</comment>
<accession>A0A226WKE8</accession>
<reference evidence="2" key="1">
    <citation type="submission" date="2017-01" db="EMBL/GenBank/DDBJ databases">
        <title>Genome Analysis of Deinococcus marmoris KOPRI26562.</title>
        <authorList>
            <person name="Kim J.H."/>
            <person name="Oh H.-M."/>
        </authorList>
    </citation>
    <scope>NUCLEOTIDE SEQUENCE [LARGE SCALE GENOMIC DNA]</scope>
    <source>
        <strain evidence="2">PAMC 26633</strain>
    </source>
</reference>
<proteinExistence type="predicted"/>
<evidence type="ECO:0000313" key="1">
    <source>
        <dbReference type="EMBL" id="OXC71613.1"/>
    </source>
</evidence>
<sequence>MRIAPYLLFTGQRLVSWMHLTASIEACRDRPRKQPGIVV</sequence>
<gene>
    <name evidence="1" type="ORF">BSU04_46285</name>
</gene>
<dbReference type="AlphaFoldDB" id="A0A226WKE8"/>
<evidence type="ECO:0000313" key="2">
    <source>
        <dbReference type="Proteomes" id="UP000214720"/>
    </source>
</evidence>
<protein>
    <submittedName>
        <fullName evidence="1">Uncharacterized protein</fullName>
    </submittedName>
</protein>
<name>A0A226WKE8_CABSO</name>
<organism evidence="1 2">
    <name type="scientific">Caballeronia sordidicola</name>
    <name type="common">Burkholderia sordidicola</name>
    <dbReference type="NCBI Taxonomy" id="196367"/>
    <lineage>
        <taxon>Bacteria</taxon>
        <taxon>Pseudomonadati</taxon>
        <taxon>Pseudomonadota</taxon>
        <taxon>Betaproteobacteria</taxon>
        <taxon>Burkholderiales</taxon>
        <taxon>Burkholderiaceae</taxon>
        <taxon>Caballeronia</taxon>
    </lineage>
</organism>
<dbReference type="EMBL" id="MTHB01000304">
    <property type="protein sequence ID" value="OXC71613.1"/>
    <property type="molecule type" value="Genomic_DNA"/>
</dbReference>